<dbReference type="AlphaFoldDB" id="A0A8J2QGC5"/>
<feature type="transmembrane region" description="Helical" evidence="1">
    <location>
        <begin position="20"/>
        <end position="41"/>
    </location>
</feature>
<keyword evidence="1" id="KW-0472">Membrane</keyword>
<organism evidence="2 3">
    <name type="scientific">Danaus chrysippus</name>
    <name type="common">African queen</name>
    <dbReference type="NCBI Taxonomy" id="151541"/>
    <lineage>
        <taxon>Eukaryota</taxon>
        <taxon>Metazoa</taxon>
        <taxon>Ecdysozoa</taxon>
        <taxon>Arthropoda</taxon>
        <taxon>Hexapoda</taxon>
        <taxon>Insecta</taxon>
        <taxon>Pterygota</taxon>
        <taxon>Neoptera</taxon>
        <taxon>Endopterygota</taxon>
        <taxon>Lepidoptera</taxon>
        <taxon>Glossata</taxon>
        <taxon>Ditrysia</taxon>
        <taxon>Papilionoidea</taxon>
        <taxon>Nymphalidae</taxon>
        <taxon>Danainae</taxon>
        <taxon>Danaini</taxon>
        <taxon>Danaina</taxon>
        <taxon>Danaus</taxon>
        <taxon>Anosia</taxon>
    </lineage>
</organism>
<feature type="transmembrane region" description="Helical" evidence="1">
    <location>
        <begin position="61"/>
        <end position="79"/>
    </location>
</feature>
<dbReference type="EMBL" id="CAKASE010000048">
    <property type="protein sequence ID" value="CAG9562267.1"/>
    <property type="molecule type" value="Genomic_DNA"/>
</dbReference>
<sequence length="102" mass="11603">MELHILERDHWIQPDLVHRIEWKVLGIGLQVATIVPLVLGIGSELNFGSHKLDTGLLVASIGWWVFAFVLDIGCSVLHTERKEFWVVRIESLVSGYLWSVGR</sequence>
<comment type="caution">
    <text evidence="2">The sequence shown here is derived from an EMBL/GenBank/DDBJ whole genome shotgun (WGS) entry which is preliminary data.</text>
</comment>
<gene>
    <name evidence="2" type="ORF">DCHRY22_LOCUS3631</name>
</gene>
<reference evidence="2" key="1">
    <citation type="submission" date="2021-09" db="EMBL/GenBank/DDBJ databases">
        <authorList>
            <person name="Martin H S."/>
        </authorList>
    </citation>
    <scope>NUCLEOTIDE SEQUENCE</scope>
</reference>
<dbReference type="Proteomes" id="UP000789524">
    <property type="component" value="Unassembled WGS sequence"/>
</dbReference>
<evidence type="ECO:0000313" key="3">
    <source>
        <dbReference type="Proteomes" id="UP000789524"/>
    </source>
</evidence>
<keyword evidence="1" id="KW-1133">Transmembrane helix</keyword>
<proteinExistence type="predicted"/>
<keyword evidence="1" id="KW-0812">Transmembrane</keyword>
<name>A0A8J2QGC5_9NEOP</name>
<protein>
    <submittedName>
        <fullName evidence="2">(African queen) hypothetical protein</fullName>
    </submittedName>
</protein>
<evidence type="ECO:0000256" key="1">
    <source>
        <dbReference type="SAM" id="Phobius"/>
    </source>
</evidence>
<keyword evidence="3" id="KW-1185">Reference proteome</keyword>
<evidence type="ECO:0000313" key="2">
    <source>
        <dbReference type="EMBL" id="CAG9562267.1"/>
    </source>
</evidence>
<accession>A0A8J2QGC5</accession>